<name>A0A6N4SRZ4_CYTH3</name>
<dbReference type="Proteomes" id="UP000001822">
    <property type="component" value="Chromosome"/>
</dbReference>
<dbReference type="KEGG" id="chu:CHU_1829"/>
<organism evidence="1 2">
    <name type="scientific">Cytophaga hutchinsonii (strain ATCC 33406 / DSM 1761 / CIP 103989 / NBRC 15051 / NCIMB 9469 / D465)</name>
    <dbReference type="NCBI Taxonomy" id="269798"/>
    <lineage>
        <taxon>Bacteria</taxon>
        <taxon>Pseudomonadati</taxon>
        <taxon>Bacteroidota</taxon>
        <taxon>Cytophagia</taxon>
        <taxon>Cytophagales</taxon>
        <taxon>Cytophagaceae</taxon>
        <taxon>Cytophaga</taxon>
    </lineage>
</organism>
<dbReference type="EMBL" id="CP000383">
    <property type="protein sequence ID" value="ABG59096.1"/>
    <property type="molecule type" value="Genomic_DNA"/>
</dbReference>
<evidence type="ECO:0000313" key="1">
    <source>
        <dbReference type="EMBL" id="ABG59096.1"/>
    </source>
</evidence>
<evidence type="ECO:0000313" key="2">
    <source>
        <dbReference type="Proteomes" id="UP000001822"/>
    </source>
</evidence>
<dbReference type="AlphaFoldDB" id="A0A6N4SRZ4"/>
<keyword evidence="2" id="KW-1185">Reference proteome</keyword>
<dbReference type="RefSeq" id="WP_011585213.1">
    <property type="nucleotide sequence ID" value="NC_008255.1"/>
</dbReference>
<reference evidence="1 2" key="1">
    <citation type="journal article" date="2007" name="Appl. Environ. Microbiol.">
        <title>Genome sequence of the cellulolytic gliding bacterium Cytophaga hutchinsonii.</title>
        <authorList>
            <person name="Xie G."/>
            <person name="Bruce D.C."/>
            <person name="Challacombe J.F."/>
            <person name="Chertkov O."/>
            <person name="Detter J.C."/>
            <person name="Gilna P."/>
            <person name="Han C.S."/>
            <person name="Lucas S."/>
            <person name="Misra M."/>
            <person name="Myers G.L."/>
            <person name="Richardson P."/>
            <person name="Tapia R."/>
            <person name="Thayer N."/>
            <person name="Thompson L.S."/>
            <person name="Brettin T.S."/>
            <person name="Henrissat B."/>
            <person name="Wilson D.B."/>
            <person name="McBride M.J."/>
        </authorList>
    </citation>
    <scope>NUCLEOTIDE SEQUENCE [LARGE SCALE GENOMIC DNA]</scope>
    <source>
        <strain evidence="2">ATCC 33406 / DSM 1761 / CIP 103989 / NBRC 15051 / NCIMB 9469 / D465</strain>
    </source>
</reference>
<gene>
    <name evidence="1" type="ordered locus">CHU_1829</name>
</gene>
<protein>
    <submittedName>
        <fullName evidence="1">Uncharacterized protein</fullName>
    </submittedName>
</protein>
<accession>A0A6N4SRZ4</accession>
<sequence>MVHPVTVLNWAYEHYLYYLCLSIADTDCVISEADTTRIKKELFPSVDSNRLQSLQREVYNEYLVHSEEERMEFISVNAARFLRTPVIRTRVINHLEHLSGKEDENNPAWIMFRYIRKVINTLK</sequence>
<dbReference type="OrthoDB" id="955202at2"/>
<proteinExistence type="predicted"/>